<keyword evidence="3" id="KW-1185">Reference proteome</keyword>
<feature type="compositionally biased region" description="Polar residues" evidence="1">
    <location>
        <begin position="37"/>
        <end position="47"/>
    </location>
</feature>
<evidence type="ECO:0000313" key="2">
    <source>
        <dbReference type="EMBL" id="VDP58875.1"/>
    </source>
</evidence>
<reference evidence="2 3" key="2">
    <citation type="submission" date="2018-11" db="EMBL/GenBank/DDBJ databases">
        <authorList>
            <consortium name="Pathogen Informatics"/>
        </authorList>
    </citation>
    <scope>NUCLEOTIDE SEQUENCE [LARGE SCALE GENOMIC DNA]</scope>
    <source>
        <strain evidence="2">Dakar</strain>
        <strain evidence="3">Dakar, Senegal</strain>
    </source>
</reference>
<evidence type="ECO:0000256" key="1">
    <source>
        <dbReference type="SAM" id="MobiDB-lite"/>
    </source>
</evidence>
<sequence>MGGQQVKPLSIHPVPPLIPPPSSTPKLSSTSALSHNEFVNNNDMNKNQHPLPDRLEVWIDWPESRVLHLVTNIGIRRRVAL</sequence>
<dbReference type="WBParaSite" id="SCUD_0001528001-mRNA-1">
    <property type="protein sequence ID" value="SCUD_0001528001-mRNA-1"/>
    <property type="gene ID" value="SCUD_0001528001"/>
</dbReference>
<dbReference type="AlphaFoldDB" id="A0A183KJR9"/>
<evidence type="ECO:0000313" key="3">
    <source>
        <dbReference type="Proteomes" id="UP000279833"/>
    </source>
</evidence>
<name>A0A183KJR9_9TREM</name>
<dbReference type="EMBL" id="UZAK01037477">
    <property type="protein sequence ID" value="VDP58875.1"/>
    <property type="molecule type" value="Genomic_DNA"/>
</dbReference>
<feature type="compositionally biased region" description="Low complexity" evidence="1">
    <location>
        <begin position="24"/>
        <end position="34"/>
    </location>
</feature>
<evidence type="ECO:0000313" key="4">
    <source>
        <dbReference type="WBParaSite" id="SCUD_0001528001-mRNA-1"/>
    </source>
</evidence>
<organism evidence="4">
    <name type="scientific">Schistosoma curassoni</name>
    <dbReference type="NCBI Taxonomy" id="6186"/>
    <lineage>
        <taxon>Eukaryota</taxon>
        <taxon>Metazoa</taxon>
        <taxon>Spiralia</taxon>
        <taxon>Lophotrochozoa</taxon>
        <taxon>Platyhelminthes</taxon>
        <taxon>Trematoda</taxon>
        <taxon>Digenea</taxon>
        <taxon>Strigeidida</taxon>
        <taxon>Schistosomatoidea</taxon>
        <taxon>Schistosomatidae</taxon>
        <taxon>Schistosoma</taxon>
    </lineage>
</organism>
<feature type="region of interest" description="Disordered" evidence="1">
    <location>
        <begin position="1"/>
        <end position="47"/>
    </location>
</feature>
<feature type="compositionally biased region" description="Pro residues" evidence="1">
    <location>
        <begin position="13"/>
        <end position="23"/>
    </location>
</feature>
<accession>A0A183KJR9</accession>
<protein>
    <submittedName>
        <fullName evidence="2 4">Uncharacterized protein</fullName>
    </submittedName>
</protein>
<proteinExistence type="predicted"/>
<gene>
    <name evidence="2" type="ORF">SCUD_LOCUS15277</name>
</gene>
<reference evidence="4" key="1">
    <citation type="submission" date="2016-06" db="UniProtKB">
        <authorList>
            <consortium name="WormBaseParasite"/>
        </authorList>
    </citation>
    <scope>IDENTIFICATION</scope>
</reference>
<dbReference type="Proteomes" id="UP000279833">
    <property type="component" value="Unassembled WGS sequence"/>
</dbReference>